<keyword evidence="3" id="KW-0238">DNA-binding</keyword>
<dbReference type="GO" id="GO:0003677">
    <property type="term" value="F:DNA binding"/>
    <property type="evidence" value="ECO:0007669"/>
    <property type="project" value="UniProtKB-KW"/>
</dbReference>
<name>A0A1Y4R0X1_9ENTE</name>
<dbReference type="AlphaFoldDB" id="A0A1Y4R0X1"/>
<comment type="caution">
    <text evidence="7">The sequence shown here is derived from an EMBL/GenBank/DDBJ whole genome shotgun (WGS) entry which is preliminary data.</text>
</comment>
<dbReference type="InterPro" id="IPR050679">
    <property type="entry name" value="Bact_HTH_transcr_reg"/>
</dbReference>
<dbReference type="CDD" id="cd07377">
    <property type="entry name" value="WHTH_GntR"/>
    <property type="match status" value="1"/>
</dbReference>
<dbReference type="InterPro" id="IPR036388">
    <property type="entry name" value="WH-like_DNA-bd_sf"/>
</dbReference>
<dbReference type="Pfam" id="PF00392">
    <property type="entry name" value="GntR"/>
    <property type="match status" value="1"/>
</dbReference>
<dbReference type="InterPro" id="IPR036390">
    <property type="entry name" value="WH_DNA-bd_sf"/>
</dbReference>
<keyword evidence="4" id="KW-0804">Transcription</keyword>
<evidence type="ECO:0000313" key="8">
    <source>
        <dbReference type="Proteomes" id="UP000196074"/>
    </source>
</evidence>
<reference evidence="6" key="3">
    <citation type="submission" date="2023-03" db="EMBL/GenBank/DDBJ databases">
        <authorList>
            <person name="Shen W."/>
            <person name="Cai J."/>
        </authorList>
    </citation>
    <scope>NUCLEOTIDE SEQUENCE</scope>
    <source>
        <strain evidence="6">B245-2</strain>
    </source>
</reference>
<gene>
    <name evidence="7" type="ORF">B5E88_04825</name>
    <name evidence="6" type="ORF">P7H47_06935</name>
</gene>
<dbReference type="EMBL" id="NFLC01000007">
    <property type="protein sequence ID" value="OUQ10761.1"/>
    <property type="molecule type" value="Genomic_DNA"/>
</dbReference>
<dbReference type="EMBL" id="JARQBI010000014">
    <property type="protein sequence ID" value="MDT2796977.1"/>
    <property type="molecule type" value="Genomic_DNA"/>
</dbReference>
<dbReference type="GO" id="GO:0003700">
    <property type="term" value="F:DNA-binding transcription factor activity"/>
    <property type="evidence" value="ECO:0007669"/>
    <property type="project" value="InterPro"/>
</dbReference>
<dbReference type="SUPFAM" id="SSF46785">
    <property type="entry name" value="Winged helix' DNA-binding domain"/>
    <property type="match status" value="1"/>
</dbReference>
<evidence type="ECO:0000259" key="5">
    <source>
        <dbReference type="PROSITE" id="PS50949"/>
    </source>
</evidence>
<proteinExistence type="predicted"/>
<evidence type="ECO:0000313" key="6">
    <source>
        <dbReference type="EMBL" id="MDT2796977.1"/>
    </source>
</evidence>
<dbReference type="PRINTS" id="PR00035">
    <property type="entry name" value="HTHGNTR"/>
</dbReference>
<dbReference type="FunFam" id="3.40.1410.10:FF:000008">
    <property type="entry name" value="Transcriptional regulator, GntR family"/>
    <property type="match status" value="1"/>
</dbReference>
<evidence type="ECO:0000256" key="1">
    <source>
        <dbReference type="ARBA" id="ARBA00022491"/>
    </source>
</evidence>
<dbReference type="Gene3D" id="1.10.10.10">
    <property type="entry name" value="Winged helix-like DNA-binding domain superfamily/Winged helix DNA-binding domain"/>
    <property type="match status" value="1"/>
</dbReference>
<keyword evidence="2" id="KW-0805">Transcription regulation</keyword>
<dbReference type="InterPro" id="IPR028978">
    <property type="entry name" value="Chorismate_lyase_/UTRA_dom_sf"/>
</dbReference>
<dbReference type="Pfam" id="PF07702">
    <property type="entry name" value="UTRA"/>
    <property type="match status" value="1"/>
</dbReference>
<dbReference type="InterPro" id="IPR011663">
    <property type="entry name" value="UTRA"/>
</dbReference>
<dbReference type="PROSITE" id="PS50949">
    <property type="entry name" value="HTH_GNTR"/>
    <property type="match status" value="1"/>
</dbReference>
<reference evidence="8" key="1">
    <citation type="submission" date="2017-04" db="EMBL/GenBank/DDBJ databases">
        <title>Function of individual gut microbiota members based on whole genome sequencing of pure cultures obtained from chicken caecum.</title>
        <authorList>
            <person name="Medvecky M."/>
            <person name="Cejkova D."/>
            <person name="Polansky O."/>
            <person name="Karasova D."/>
            <person name="Kubasova T."/>
            <person name="Cizek A."/>
            <person name="Rychlik I."/>
        </authorList>
    </citation>
    <scope>NUCLEOTIDE SEQUENCE [LARGE SCALE GENOMIC DNA]</scope>
    <source>
        <strain evidence="8">An144</strain>
    </source>
</reference>
<evidence type="ECO:0000256" key="4">
    <source>
        <dbReference type="ARBA" id="ARBA00023163"/>
    </source>
</evidence>
<dbReference type="PANTHER" id="PTHR44846:SF5">
    <property type="entry name" value="HTH-TYPE TRANSCRIPTIONAL REGULATOR GMUR"/>
    <property type="match status" value="1"/>
</dbReference>
<dbReference type="GO" id="GO:0045892">
    <property type="term" value="P:negative regulation of DNA-templated transcription"/>
    <property type="evidence" value="ECO:0007669"/>
    <property type="project" value="TreeGrafter"/>
</dbReference>
<organism evidence="7 8">
    <name type="scientific">Enterococcus cecorum</name>
    <dbReference type="NCBI Taxonomy" id="44008"/>
    <lineage>
        <taxon>Bacteria</taxon>
        <taxon>Bacillati</taxon>
        <taxon>Bacillota</taxon>
        <taxon>Bacilli</taxon>
        <taxon>Lactobacillales</taxon>
        <taxon>Enterococcaceae</taxon>
        <taxon>Enterococcus</taxon>
    </lineage>
</organism>
<dbReference type="SUPFAM" id="SSF64288">
    <property type="entry name" value="Chorismate lyase-like"/>
    <property type="match status" value="1"/>
</dbReference>
<dbReference type="RefSeq" id="WP_047334385.1">
    <property type="nucleotide sequence ID" value="NZ_AP035890.1"/>
</dbReference>
<dbReference type="SMART" id="SM00866">
    <property type="entry name" value="UTRA"/>
    <property type="match status" value="1"/>
</dbReference>
<accession>A0A1Y4R0X1</accession>
<dbReference type="Proteomes" id="UP000196074">
    <property type="component" value="Unassembled WGS sequence"/>
</dbReference>
<dbReference type="PANTHER" id="PTHR44846">
    <property type="entry name" value="MANNOSYL-D-GLYCERATE TRANSPORT/METABOLISM SYSTEM REPRESSOR MNGR-RELATED"/>
    <property type="match status" value="1"/>
</dbReference>
<evidence type="ECO:0000256" key="3">
    <source>
        <dbReference type="ARBA" id="ARBA00023125"/>
    </source>
</evidence>
<dbReference type="Proteomes" id="UP001255696">
    <property type="component" value="Unassembled WGS sequence"/>
</dbReference>
<dbReference type="Gene3D" id="3.40.1410.10">
    <property type="entry name" value="Chorismate lyase-like"/>
    <property type="match status" value="1"/>
</dbReference>
<keyword evidence="1" id="KW-0678">Repressor</keyword>
<dbReference type="SMART" id="SM00345">
    <property type="entry name" value="HTH_GNTR"/>
    <property type="match status" value="1"/>
</dbReference>
<evidence type="ECO:0000256" key="2">
    <source>
        <dbReference type="ARBA" id="ARBA00023015"/>
    </source>
</evidence>
<reference evidence="7" key="2">
    <citation type="journal article" date="2018" name="BMC Genomics">
        <title>Whole genome sequencing and function prediction of 133 gut anaerobes isolated from chicken caecum in pure cultures.</title>
        <authorList>
            <person name="Medvecky M."/>
            <person name="Cejkova D."/>
            <person name="Polansky O."/>
            <person name="Karasova D."/>
            <person name="Kubasova T."/>
            <person name="Cizek A."/>
            <person name="Rychlik I."/>
        </authorList>
    </citation>
    <scope>NUCLEOTIDE SEQUENCE</scope>
    <source>
        <strain evidence="7">An144</strain>
    </source>
</reference>
<dbReference type="InterPro" id="IPR000524">
    <property type="entry name" value="Tscrpt_reg_HTH_GntR"/>
</dbReference>
<feature type="domain" description="HTH gntR-type" evidence="5">
    <location>
        <begin position="4"/>
        <end position="72"/>
    </location>
</feature>
<evidence type="ECO:0000313" key="7">
    <source>
        <dbReference type="EMBL" id="OUQ10761.1"/>
    </source>
</evidence>
<sequence length="240" mass="27364">MTKTGGYRKIVNDIMYKIQRGTFKPGEKLPKQTELADFYDTSRVTVQKALNVLTLEGYIASKKGVGTFVKTLDETNSNLDSNSNECLGLSQKVNANQTVTSKVVSFHVRNPEDEECEKLAIRPIDSVYDIIRVRYLDGQPFRIEYTVIPVAALPELNTAVLEKSLYQYIENETGFEIGSAIRKIKADMSDRYDQKYLNCQLFDPVLEIEQVVTFSDGRPFELSEIRYRYDKGCFIAIHSI</sequence>
<protein>
    <submittedName>
        <fullName evidence="6">GntR family transcriptional regulator</fullName>
    </submittedName>
</protein>